<dbReference type="SUPFAM" id="SSF55120">
    <property type="entry name" value="Pseudouridine synthase"/>
    <property type="match status" value="1"/>
</dbReference>
<sequence length="222" mass="24843">FFFIYVCNVHTSEFIAHTHTPSAGKCTMEIVVPKHQHGQRTLRFLRAKFPNLHGKAAVKMLRRKEVAVLHGTHRTPLTCYSKVMEDDRILVPTWLRNLQNSVSGWQPSSSGGCTTTVTPMPPTSPSPDEPAFTRTLTLKRALQLEAVLQSWILYQDDHILIINKPPGIASHSGTKLQRSQHLETYLQAAYFINVCAKYESTTVDSGMCGLVLLLSNQCAAWV</sequence>
<reference evidence="2" key="2">
    <citation type="submission" date="2014-07" db="EMBL/GenBank/DDBJ databases">
        <authorList>
            <person name="Hull J."/>
        </authorList>
    </citation>
    <scope>NUCLEOTIDE SEQUENCE</scope>
</reference>
<protein>
    <submittedName>
        <fullName evidence="2">Ribosomal large subunit pseudouridine synthase C</fullName>
    </submittedName>
</protein>
<feature type="region of interest" description="Disordered" evidence="1">
    <location>
        <begin position="105"/>
        <end position="130"/>
    </location>
</feature>
<gene>
    <name evidence="2" type="primary">rluC</name>
    <name evidence="2" type="ORF">CM83_4431</name>
</gene>
<dbReference type="AlphaFoldDB" id="A0A0A9YA50"/>
<evidence type="ECO:0000313" key="2">
    <source>
        <dbReference type="EMBL" id="JAG28491.1"/>
    </source>
</evidence>
<proteinExistence type="predicted"/>
<name>A0A0A9YA50_LYGHE</name>
<evidence type="ECO:0000256" key="1">
    <source>
        <dbReference type="SAM" id="MobiDB-lite"/>
    </source>
</evidence>
<dbReference type="Gene3D" id="3.30.2350.10">
    <property type="entry name" value="Pseudouridine synthase"/>
    <property type="match status" value="1"/>
</dbReference>
<dbReference type="InterPro" id="IPR020103">
    <property type="entry name" value="PsdUridine_synth_cat_dom_sf"/>
</dbReference>
<reference evidence="2" key="1">
    <citation type="journal article" date="2014" name="PLoS ONE">
        <title>Transcriptome-Based Identification of ABC Transporters in the Western Tarnished Plant Bug Lygus hesperus.</title>
        <authorList>
            <person name="Hull J.J."/>
            <person name="Chaney K."/>
            <person name="Geib S.M."/>
            <person name="Fabrick J.A."/>
            <person name="Brent C.S."/>
            <person name="Walsh D."/>
            <person name="Lavine L.C."/>
        </authorList>
    </citation>
    <scope>NUCLEOTIDE SEQUENCE</scope>
</reference>
<dbReference type="GO" id="GO:0009982">
    <property type="term" value="F:pseudouridine synthase activity"/>
    <property type="evidence" value="ECO:0007669"/>
    <property type="project" value="InterPro"/>
</dbReference>
<dbReference type="EMBL" id="GBHO01015113">
    <property type="protein sequence ID" value="JAG28491.1"/>
    <property type="molecule type" value="Transcribed_RNA"/>
</dbReference>
<feature type="compositionally biased region" description="Pro residues" evidence="1">
    <location>
        <begin position="119"/>
        <end position="128"/>
    </location>
</feature>
<accession>A0A0A9YA50</accession>
<dbReference type="GO" id="GO:0003723">
    <property type="term" value="F:RNA binding"/>
    <property type="evidence" value="ECO:0007669"/>
    <property type="project" value="InterPro"/>
</dbReference>
<feature type="non-terminal residue" evidence="2">
    <location>
        <position position="1"/>
    </location>
</feature>
<organism evidence="2">
    <name type="scientific">Lygus hesperus</name>
    <name type="common">Western plant bug</name>
    <dbReference type="NCBI Taxonomy" id="30085"/>
    <lineage>
        <taxon>Eukaryota</taxon>
        <taxon>Metazoa</taxon>
        <taxon>Ecdysozoa</taxon>
        <taxon>Arthropoda</taxon>
        <taxon>Hexapoda</taxon>
        <taxon>Insecta</taxon>
        <taxon>Pterygota</taxon>
        <taxon>Neoptera</taxon>
        <taxon>Paraneoptera</taxon>
        <taxon>Hemiptera</taxon>
        <taxon>Heteroptera</taxon>
        <taxon>Panheteroptera</taxon>
        <taxon>Cimicomorpha</taxon>
        <taxon>Miridae</taxon>
        <taxon>Mirini</taxon>
        <taxon>Lygus</taxon>
    </lineage>
</organism>
<dbReference type="GO" id="GO:0001522">
    <property type="term" value="P:pseudouridine synthesis"/>
    <property type="evidence" value="ECO:0007669"/>
    <property type="project" value="InterPro"/>
</dbReference>